<feature type="chain" id="PRO_5039140925" description="Surface layer protein A domain-containing protein" evidence="1">
    <location>
        <begin position="17"/>
        <end position="188"/>
    </location>
</feature>
<comment type="caution">
    <text evidence="2">The sequence shown here is derived from an EMBL/GenBank/DDBJ whole genome shotgun (WGS) entry which is preliminary data.</text>
</comment>
<dbReference type="PATRIC" id="fig|1423734.3.peg.2814"/>
<evidence type="ECO:0000256" key="1">
    <source>
        <dbReference type="SAM" id="SignalP"/>
    </source>
</evidence>
<reference evidence="2 3" key="1">
    <citation type="journal article" date="2015" name="Genome Announc.">
        <title>Expanding the biotechnology potential of lactobacilli through comparative genomics of 213 strains and associated genera.</title>
        <authorList>
            <person name="Sun Z."/>
            <person name="Harris H.M."/>
            <person name="McCann A."/>
            <person name="Guo C."/>
            <person name="Argimon S."/>
            <person name="Zhang W."/>
            <person name="Yang X."/>
            <person name="Jeffery I.B."/>
            <person name="Cooney J.C."/>
            <person name="Kagawa T.F."/>
            <person name="Liu W."/>
            <person name="Song Y."/>
            <person name="Salvetti E."/>
            <person name="Wrobel A."/>
            <person name="Rasinkangas P."/>
            <person name="Parkhill J."/>
            <person name="Rea M.C."/>
            <person name="O'Sullivan O."/>
            <person name="Ritari J."/>
            <person name="Douillard F.P."/>
            <person name="Paul Ross R."/>
            <person name="Yang R."/>
            <person name="Briner A.E."/>
            <person name="Felis G.E."/>
            <person name="de Vos W.M."/>
            <person name="Barrangou R."/>
            <person name="Klaenhammer T.R."/>
            <person name="Caufield P.W."/>
            <person name="Cui Y."/>
            <person name="Zhang H."/>
            <person name="O'Toole P.W."/>
        </authorList>
    </citation>
    <scope>NUCLEOTIDE SEQUENCE [LARGE SCALE GENOMIC DNA]</scope>
    <source>
        <strain evidence="2 3">DSM 18527</strain>
    </source>
</reference>
<dbReference type="AlphaFoldDB" id="X0PHK8"/>
<proteinExistence type="predicted"/>
<evidence type="ECO:0000313" key="2">
    <source>
        <dbReference type="EMBL" id="KRM33519.1"/>
    </source>
</evidence>
<keyword evidence="3" id="KW-1185">Reference proteome</keyword>
<evidence type="ECO:0000313" key="3">
    <source>
        <dbReference type="Proteomes" id="UP000051236"/>
    </source>
</evidence>
<dbReference type="RefSeq" id="WP_035455374.1">
    <property type="nucleotide sequence ID" value="NZ_AZGA01000049.1"/>
</dbReference>
<name>X0PHK8_9LACO</name>
<accession>X0PHK8</accession>
<keyword evidence="1" id="KW-0732">Signal</keyword>
<gene>
    <name evidence="2" type="ORF">FC83_GL002769</name>
</gene>
<evidence type="ECO:0008006" key="4">
    <source>
        <dbReference type="Google" id="ProtNLM"/>
    </source>
</evidence>
<dbReference type="Proteomes" id="UP000051236">
    <property type="component" value="Unassembled WGS sequence"/>
</dbReference>
<organism evidence="2 3">
    <name type="scientific">Agrilactobacillus composti DSM 18527 = JCM 14202</name>
    <dbReference type="NCBI Taxonomy" id="1423734"/>
    <lineage>
        <taxon>Bacteria</taxon>
        <taxon>Bacillati</taxon>
        <taxon>Bacillota</taxon>
        <taxon>Bacilli</taxon>
        <taxon>Lactobacillales</taxon>
        <taxon>Lactobacillaceae</taxon>
        <taxon>Agrilactobacillus</taxon>
    </lineage>
</organism>
<protein>
    <recommendedName>
        <fullName evidence="4">Surface layer protein A domain-containing protein</fullName>
    </recommendedName>
</protein>
<dbReference type="OrthoDB" id="2319609at2"/>
<feature type="signal peptide" evidence="1">
    <location>
        <begin position="1"/>
        <end position="16"/>
    </location>
</feature>
<sequence length="188" mass="19994">MTIKSVLLGASALATAATIGLTPLATANAATTAEPTIVSVNTTFHSDNKGLTIYTDPNGSQNSGKQLPTTISDWRVTREAKDANGQVIAYDLGNGQWVKAADVTQNQGTSNQTTNNNITVKDVSLTVNSNYKNVQVYSDSATTQPTDKLSTVFNLWKVFRVAYDSNGKAVAYQVGLTSWVKATDVTVN</sequence>
<dbReference type="EMBL" id="AZGA01000049">
    <property type="protein sequence ID" value="KRM33519.1"/>
    <property type="molecule type" value="Genomic_DNA"/>
</dbReference>